<feature type="transmembrane region" description="Helical" evidence="1">
    <location>
        <begin position="46"/>
        <end position="65"/>
    </location>
</feature>
<dbReference type="EMBL" id="JTJU01000008">
    <property type="protein sequence ID" value="OBX11682.1"/>
    <property type="molecule type" value="Genomic_DNA"/>
</dbReference>
<sequence>MNSVYIFLLNVLTLISCHFAFRLQIKMSIAALKQSKLKNPVFTPNLIYRNLIILFTLVYLCSYLLLPNSVAGFNALAVGLLMIAQLKDLHHYELLKKYYFQLYYLAQTTLGLLYLYIGIQSVIS</sequence>
<proteinExistence type="predicted"/>
<keyword evidence="1" id="KW-1133">Transmembrane helix</keyword>
<reference evidence="2 3" key="1">
    <citation type="submission" date="2014-11" db="EMBL/GenBank/DDBJ databases">
        <title>Pan-genome of Gallibacterium spp.</title>
        <authorList>
            <person name="Kudirkiene E."/>
            <person name="Bojesen A.M."/>
        </authorList>
    </citation>
    <scope>NUCLEOTIDE SEQUENCE [LARGE SCALE GENOMIC DNA]</scope>
    <source>
        <strain evidence="2 3">18469/18</strain>
    </source>
</reference>
<dbReference type="AlphaFoldDB" id="A0AB36E4I3"/>
<comment type="caution">
    <text evidence="2">The sequence shown here is derived from an EMBL/GenBank/DDBJ whole genome shotgun (WGS) entry which is preliminary data.</text>
</comment>
<dbReference type="RefSeq" id="WP_066112752.1">
    <property type="nucleotide sequence ID" value="NZ_CP103875.1"/>
</dbReference>
<name>A0AB36E4I3_9PAST</name>
<evidence type="ECO:0000256" key="1">
    <source>
        <dbReference type="SAM" id="Phobius"/>
    </source>
</evidence>
<keyword evidence="1" id="KW-0472">Membrane</keyword>
<dbReference type="Proteomes" id="UP000092527">
    <property type="component" value="Unassembled WGS sequence"/>
</dbReference>
<feature type="transmembrane region" description="Helical" evidence="1">
    <location>
        <begin position="102"/>
        <end position="123"/>
    </location>
</feature>
<feature type="transmembrane region" description="Helical" evidence="1">
    <location>
        <begin position="6"/>
        <end position="25"/>
    </location>
</feature>
<evidence type="ECO:0000313" key="2">
    <source>
        <dbReference type="EMBL" id="OBX11682.1"/>
    </source>
</evidence>
<gene>
    <name evidence="2" type="ORF">QV09_01205</name>
</gene>
<keyword evidence="1" id="KW-0812">Transmembrane</keyword>
<evidence type="ECO:0008006" key="4">
    <source>
        <dbReference type="Google" id="ProtNLM"/>
    </source>
</evidence>
<protein>
    <recommendedName>
        <fullName evidence="4">DUF4181 domain-containing protein</fullName>
    </recommendedName>
</protein>
<accession>A0AB36E4I3</accession>
<organism evidence="2 3">
    <name type="scientific">Gallibacterium salpingitidis</name>
    <dbReference type="NCBI Taxonomy" id="505341"/>
    <lineage>
        <taxon>Bacteria</taxon>
        <taxon>Pseudomonadati</taxon>
        <taxon>Pseudomonadota</taxon>
        <taxon>Gammaproteobacteria</taxon>
        <taxon>Pasteurellales</taxon>
        <taxon>Pasteurellaceae</taxon>
        <taxon>Gallibacterium</taxon>
    </lineage>
</organism>
<evidence type="ECO:0000313" key="3">
    <source>
        <dbReference type="Proteomes" id="UP000092527"/>
    </source>
</evidence>